<comment type="catalytic activity">
    <reaction evidence="14">
        <text>L-tyrosyl-[protein] + ATP = O-phospho-L-tyrosyl-[protein] + ADP + H(+)</text>
        <dbReference type="Rhea" id="RHEA:10596"/>
        <dbReference type="Rhea" id="RHEA-COMP:10136"/>
        <dbReference type="Rhea" id="RHEA-COMP:20101"/>
        <dbReference type="ChEBI" id="CHEBI:15378"/>
        <dbReference type="ChEBI" id="CHEBI:30616"/>
        <dbReference type="ChEBI" id="CHEBI:46858"/>
        <dbReference type="ChEBI" id="CHEBI:61978"/>
        <dbReference type="ChEBI" id="CHEBI:456216"/>
        <dbReference type="EC" id="2.7.10.2"/>
    </reaction>
</comment>
<keyword evidence="9" id="KW-0418">Kinase</keyword>
<dbReference type="EC" id="2.7.10.2" evidence="4"/>
<dbReference type="Gene3D" id="3.40.50.300">
    <property type="entry name" value="P-loop containing nucleotide triphosphate hydrolases"/>
    <property type="match status" value="1"/>
</dbReference>
<evidence type="ECO:0000256" key="16">
    <source>
        <dbReference type="SAM" id="Phobius"/>
    </source>
</evidence>
<dbReference type="EMBL" id="JADBEM010000001">
    <property type="protein sequence ID" value="MBE1612769.1"/>
    <property type="molecule type" value="Genomic_DNA"/>
</dbReference>
<dbReference type="FunFam" id="3.40.50.300:FF:000527">
    <property type="entry name" value="Tyrosine-protein kinase etk"/>
    <property type="match status" value="1"/>
</dbReference>
<keyword evidence="8" id="KW-0547">Nucleotide-binding</keyword>
<dbReference type="GO" id="GO:0004715">
    <property type="term" value="F:non-membrane spanning protein tyrosine kinase activity"/>
    <property type="evidence" value="ECO:0007669"/>
    <property type="project" value="UniProtKB-EC"/>
</dbReference>
<evidence type="ECO:0000256" key="5">
    <source>
        <dbReference type="ARBA" id="ARBA00022475"/>
    </source>
</evidence>
<evidence type="ECO:0000256" key="1">
    <source>
        <dbReference type="ARBA" id="ARBA00004651"/>
    </source>
</evidence>
<dbReference type="PANTHER" id="PTHR32309:SF13">
    <property type="entry name" value="FERRIC ENTEROBACTIN TRANSPORT PROTEIN FEPE"/>
    <property type="match status" value="1"/>
</dbReference>
<feature type="domain" description="Polysaccharide chain length determinant N-terminal" evidence="17">
    <location>
        <begin position="2"/>
        <end position="89"/>
    </location>
</feature>
<evidence type="ECO:0000256" key="6">
    <source>
        <dbReference type="ARBA" id="ARBA00022679"/>
    </source>
</evidence>
<dbReference type="InterPro" id="IPR027417">
    <property type="entry name" value="P-loop_NTPase"/>
</dbReference>
<feature type="transmembrane region" description="Helical" evidence="16">
    <location>
        <begin position="14"/>
        <end position="33"/>
    </location>
</feature>
<dbReference type="PANTHER" id="PTHR32309">
    <property type="entry name" value="TYROSINE-PROTEIN KINASE"/>
    <property type="match status" value="1"/>
</dbReference>
<dbReference type="Proteomes" id="UP000638648">
    <property type="component" value="Unassembled WGS sequence"/>
</dbReference>
<proteinExistence type="inferred from homology"/>
<evidence type="ECO:0000256" key="7">
    <source>
        <dbReference type="ARBA" id="ARBA00022692"/>
    </source>
</evidence>
<dbReference type="SUPFAM" id="SSF52540">
    <property type="entry name" value="P-loop containing nucleoside triphosphate hydrolases"/>
    <property type="match status" value="1"/>
</dbReference>
<evidence type="ECO:0000256" key="2">
    <source>
        <dbReference type="ARBA" id="ARBA00006683"/>
    </source>
</evidence>
<evidence type="ECO:0000313" key="19">
    <source>
        <dbReference type="Proteomes" id="UP000638648"/>
    </source>
</evidence>
<evidence type="ECO:0000256" key="9">
    <source>
        <dbReference type="ARBA" id="ARBA00022777"/>
    </source>
</evidence>
<dbReference type="Pfam" id="PF10609">
    <property type="entry name" value="ParA"/>
    <property type="match status" value="1"/>
</dbReference>
<evidence type="ECO:0000259" key="17">
    <source>
        <dbReference type="Pfam" id="PF02706"/>
    </source>
</evidence>
<organism evidence="18 19">
    <name type="scientific">Actinopolymorpha pittospori</name>
    <dbReference type="NCBI Taxonomy" id="648752"/>
    <lineage>
        <taxon>Bacteria</taxon>
        <taxon>Bacillati</taxon>
        <taxon>Actinomycetota</taxon>
        <taxon>Actinomycetes</taxon>
        <taxon>Propionibacteriales</taxon>
        <taxon>Actinopolymorphaceae</taxon>
        <taxon>Actinopolymorpha</taxon>
    </lineage>
</organism>
<accession>A0A927REZ7</accession>
<protein>
    <recommendedName>
        <fullName evidence="4">non-specific protein-tyrosine kinase</fullName>
        <ecNumber evidence="4">2.7.10.2</ecNumber>
    </recommendedName>
</protein>
<keyword evidence="10" id="KW-0067">ATP-binding</keyword>
<dbReference type="CDD" id="cd05387">
    <property type="entry name" value="BY-kinase"/>
    <property type="match status" value="1"/>
</dbReference>
<dbReference type="NCBIfam" id="TIGR01007">
    <property type="entry name" value="eps_fam"/>
    <property type="match status" value="1"/>
</dbReference>
<dbReference type="InterPro" id="IPR033756">
    <property type="entry name" value="YlxH/NBP35"/>
</dbReference>
<evidence type="ECO:0000256" key="3">
    <source>
        <dbReference type="ARBA" id="ARBA00007316"/>
    </source>
</evidence>
<keyword evidence="19" id="KW-1185">Reference proteome</keyword>
<dbReference type="Pfam" id="PF02706">
    <property type="entry name" value="Wzz"/>
    <property type="match status" value="1"/>
</dbReference>
<evidence type="ECO:0000313" key="18">
    <source>
        <dbReference type="EMBL" id="MBE1612769.1"/>
    </source>
</evidence>
<comment type="subcellular location">
    <subcellularLocation>
        <location evidence="1">Cell membrane</location>
        <topology evidence="1">Multi-pass membrane protein</topology>
    </subcellularLocation>
</comment>
<evidence type="ECO:0000256" key="10">
    <source>
        <dbReference type="ARBA" id="ARBA00022840"/>
    </source>
</evidence>
<gene>
    <name evidence="18" type="ORF">HEB94_009617</name>
</gene>
<evidence type="ECO:0000256" key="11">
    <source>
        <dbReference type="ARBA" id="ARBA00022989"/>
    </source>
</evidence>
<evidence type="ECO:0000256" key="15">
    <source>
        <dbReference type="SAM" id="MobiDB-lite"/>
    </source>
</evidence>
<name>A0A927REZ7_9ACTN</name>
<comment type="caution">
    <text evidence="18">The sequence shown here is derived from an EMBL/GenBank/DDBJ whole genome shotgun (WGS) entry which is preliminary data.</text>
</comment>
<evidence type="ECO:0000256" key="14">
    <source>
        <dbReference type="ARBA" id="ARBA00051245"/>
    </source>
</evidence>
<dbReference type="GO" id="GO:0042802">
    <property type="term" value="F:identical protein binding"/>
    <property type="evidence" value="ECO:0007669"/>
    <property type="project" value="UniProtKB-ARBA"/>
</dbReference>
<evidence type="ECO:0000256" key="4">
    <source>
        <dbReference type="ARBA" id="ARBA00011903"/>
    </source>
</evidence>
<dbReference type="AlphaFoldDB" id="A0A927REZ7"/>
<dbReference type="InterPro" id="IPR005702">
    <property type="entry name" value="Wzc-like_C"/>
</dbReference>
<reference evidence="18" key="1">
    <citation type="submission" date="2020-10" db="EMBL/GenBank/DDBJ databases">
        <title>Sequencing the genomes of 1000 actinobacteria strains.</title>
        <authorList>
            <person name="Klenk H.-P."/>
        </authorList>
    </citation>
    <scope>NUCLEOTIDE SEQUENCE</scope>
    <source>
        <strain evidence="18">DSM 45354</strain>
    </source>
</reference>
<dbReference type="GO" id="GO:0005886">
    <property type="term" value="C:plasma membrane"/>
    <property type="evidence" value="ECO:0007669"/>
    <property type="project" value="UniProtKB-SubCell"/>
</dbReference>
<dbReference type="RefSeq" id="WP_192755756.1">
    <property type="nucleotide sequence ID" value="NZ_BAABJL010000084.1"/>
</dbReference>
<sequence length="474" mass="50484">MELREYLGVIRKQWMILVLCATLTVAIAAIMVLRTTPTYASKATLFVTVTPTDDSAVSAYQGSLFSQQRARSYADLVRGEAITRGVIEELGLSMSPATLGSKISARVLPETVLLEITVTDTDPARAQQLTSAVSAQFATFVKELERPNAQSASPIKATVIDAPTLPAKPVAPQPSRTLTLGLLAGLVLGVAIAILREVLDTSVKTAEALTARTGAPNLGVISHDAEAQANPLVVHLEPRSPRAEAFRQLRTNLQFIDVDRHPKRIVITSSVPSEGKTTTTCNLGLTLAQAGQRVVLVEGDIRRPKLAEYLGVESAVGLTSVLIGRIAPEDALQPWGDIPLDILASGPLPPNPSELLQSRAMELLLRELERRADVILIDAPPLLPVTDAALLARMSDGAVIVVRHGKTSTDQIETAVGNLTKVDARLLGTVLNMAPAKGPDAMTYGYGYGYTPEGGRRRSTSRDGVGVRASAPTR</sequence>
<dbReference type="GO" id="GO:0005524">
    <property type="term" value="F:ATP binding"/>
    <property type="evidence" value="ECO:0007669"/>
    <property type="project" value="UniProtKB-KW"/>
</dbReference>
<keyword evidence="7 16" id="KW-0812">Transmembrane</keyword>
<comment type="similarity">
    <text evidence="2">Belongs to the CpsC/CapA family.</text>
</comment>
<dbReference type="InterPro" id="IPR050445">
    <property type="entry name" value="Bact_polysacc_biosynth/exp"/>
</dbReference>
<keyword evidence="6" id="KW-0808">Transferase</keyword>
<evidence type="ECO:0000256" key="8">
    <source>
        <dbReference type="ARBA" id="ARBA00022741"/>
    </source>
</evidence>
<dbReference type="InterPro" id="IPR003856">
    <property type="entry name" value="LPS_length_determ_N"/>
</dbReference>
<comment type="similarity">
    <text evidence="3">Belongs to the CpsD/CapB family.</text>
</comment>
<keyword evidence="5" id="KW-1003">Cell membrane</keyword>
<feature type="region of interest" description="Disordered" evidence="15">
    <location>
        <begin position="451"/>
        <end position="474"/>
    </location>
</feature>
<keyword evidence="12 16" id="KW-0472">Membrane</keyword>
<keyword evidence="11 16" id="KW-1133">Transmembrane helix</keyword>
<evidence type="ECO:0000256" key="13">
    <source>
        <dbReference type="ARBA" id="ARBA00023137"/>
    </source>
</evidence>
<keyword evidence="13" id="KW-0829">Tyrosine-protein kinase</keyword>
<evidence type="ECO:0000256" key="12">
    <source>
        <dbReference type="ARBA" id="ARBA00023136"/>
    </source>
</evidence>